<gene>
    <name evidence="1" type="ORF">SAMN05878482_104117</name>
</gene>
<dbReference type="Proteomes" id="UP000185829">
    <property type="component" value="Unassembled WGS sequence"/>
</dbReference>
<reference evidence="1 2" key="1">
    <citation type="submission" date="2017-01" db="EMBL/GenBank/DDBJ databases">
        <authorList>
            <person name="Varghese N."/>
            <person name="Submissions S."/>
        </authorList>
    </citation>
    <scope>NUCLEOTIDE SEQUENCE [LARGE SCALE GENOMIC DNA]</scope>
    <source>
        <strain evidence="1 2">RUG2-6</strain>
    </source>
</reference>
<evidence type="ECO:0000313" key="2">
    <source>
        <dbReference type="Proteomes" id="UP000185829"/>
    </source>
</evidence>
<dbReference type="InterPro" id="IPR043128">
    <property type="entry name" value="Rev_trsase/Diguanyl_cyclase"/>
</dbReference>
<dbReference type="Gene3D" id="3.30.70.270">
    <property type="match status" value="1"/>
</dbReference>
<name>A0A9X8RA01_9BACI</name>
<dbReference type="RefSeq" id="WP_076368663.1">
    <property type="nucleotide sequence ID" value="NZ_FTMX01000004.1"/>
</dbReference>
<evidence type="ECO:0000313" key="1">
    <source>
        <dbReference type="EMBL" id="SIR52142.1"/>
    </source>
</evidence>
<organism evidence="1 2">
    <name type="scientific">Peribacillus simplex</name>
    <dbReference type="NCBI Taxonomy" id="1478"/>
    <lineage>
        <taxon>Bacteria</taxon>
        <taxon>Bacillati</taxon>
        <taxon>Bacillota</taxon>
        <taxon>Bacilli</taxon>
        <taxon>Bacillales</taxon>
        <taxon>Bacillaceae</taxon>
        <taxon>Peribacillus</taxon>
    </lineage>
</organism>
<sequence>MKIKAGIVGPSDYVQIICDIAKEYSDRLYPIPFGYQNAEEATNIVKQNQQLVDLWIFAGPALYPFVEKSGSKQPFFYLNLDGASLTKTLVEVGYKDSKSLNRMSIDLLKESDVYETYHDLGISYEDIHVHEYLHDTTLQDLLAYHQKLFKEGQVDICITCLYFVYEKLKLQGIPVYRVTPTRSNIRETLKTAIQKWETLHFKQSQIAAIFIKVENMDTNMNHHTISYDLHRLNLKVQDAVLNFSESIFGTFVPLGVGTFVIFSTRGSIKETGQQIGDLLEKLALISELPSNVGIGYGETALAAEENARLALNHAQNYDSFCAFLVDDRGIIEGPLKEQESISFGYRTENKEISEKLKQCGVTITTLNKILSVQKRTGNHSITASILAEWLKMTPRNARRILNGLVEQEIAEIIGEEAPTAKGRPRKIYRVNSELETTTE</sequence>
<dbReference type="EMBL" id="FTMX01000004">
    <property type="protein sequence ID" value="SIR52142.1"/>
    <property type="molecule type" value="Genomic_DNA"/>
</dbReference>
<evidence type="ECO:0008006" key="3">
    <source>
        <dbReference type="Google" id="ProtNLM"/>
    </source>
</evidence>
<comment type="caution">
    <text evidence="1">The sequence shown here is derived from an EMBL/GenBank/DDBJ whole genome shotgun (WGS) entry which is preliminary data.</text>
</comment>
<proteinExistence type="predicted"/>
<protein>
    <recommendedName>
        <fullName evidence="3">Transcriptional regulator</fullName>
    </recommendedName>
</protein>
<accession>A0A9X8RA01</accession>
<dbReference type="AlphaFoldDB" id="A0A9X8RA01"/>